<dbReference type="Pfam" id="PF00296">
    <property type="entry name" value="Bac_luciferase"/>
    <property type="match status" value="1"/>
</dbReference>
<dbReference type="InterPro" id="IPR050172">
    <property type="entry name" value="SsuD_RutA_monooxygenase"/>
</dbReference>
<dbReference type="Gene3D" id="3.20.20.30">
    <property type="entry name" value="Luciferase-like domain"/>
    <property type="match status" value="1"/>
</dbReference>
<keyword evidence="1" id="KW-0285">Flavoprotein</keyword>
<keyword evidence="2" id="KW-0288">FMN</keyword>
<evidence type="ECO:0000256" key="3">
    <source>
        <dbReference type="ARBA" id="ARBA00023002"/>
    </source>
</evidence>
<accession>A0A852Y8P2</accession>
<evidence type="ECO:0000256" key="4">
    <source>
        <dbReference type="ARBA" id="ARBA00023033"/>
    </source>
</evidence>
<evidence type="ECO:0000313" key="6">
    <source>
        <dbReference type="EMBL" id="NYG97674.1"/>
    </source>
</evidence>
<dbReference type="RefSeq" id="WP_179564515.1">
    <property type="nucleotide sequence ID" value="NZ_JACBZY010000001.1"/>
</dbReference>
<dbReference type="Proteomes" id="UP000553888">
    <property type="component" value="Unassembled WGS sequence"/>
</dbReference>
<gene>
    <name evidence="6" type="ORF">BJ979_000300</name>
</gene>
<reference evidence="6 7" key="1">
    <citation type="submission" date="2020-07" db="EMBL/GenBank/DDBJ databases">
        <title>Sequencing the genomes of 1000 actinobacteria strains.</title>
        <authorList>
            <person name="Klenk H.-P."/>
        </authorList>
    </citation>
    <scope>NUCLEOTIDE SEQUENCE [LARGE SCALE GENOMIC DNA]</scope>
    <source>
        <strain evidence="6 7">DSM 23141</strain>
    </source>
</reference>
<keyword evidence="3" id="KW-0560">Oxidoreductase</keyword>
<comment type="caution">
    <text evidence="6">The sequence shown here is derived from an EMBL/GenBank/DDBJ whole genome shotgun (WGS) entry which is preliminary data.</text>
</comment>
<evidence type="ECO:0000259" key="5">
    <source>
        <dbReference type="Pfam" id="PF00296"/>
    </source>
</evidence>
<dbReference type="SUPFAM" id="SSF51679">
    <property type="entry name" value="Bacterial luciferase-like"/>
    <property type="match status" value="1"/>
</dbReference>
<sequence>MDARIFIEPQQGADYATQLACAQTAERLGFDGFFRSDHYLAMPGQDGLPGPTDSWITLAGLARETSSIRLGTLVSAATFRAPGPMAITVAQVDEMSGGRVELGLGTGWFREEHEAYGLPFPDDRFARFEEQLQIITGLWSTPVGERFSYAGEHWTLSDSPALPKPTQNPVPIIIGGGGKARTPRLAAEYASEFNIGFQPEAVIADRFAAVRRAAEKIDRDPDSLVYSVALATIVGTDERDYARRVESRGLDPVAFRENTVSGTVAEALEKIARIRELGATRIYLQTRLAQDLDLVELLGAEVLPHLRGL</sequence>
<dbReference type="PANTHER" id="PTHR42847">
    <property type="entry name" value="ALKANESULFONATE MONOOXYGENASE"/>
    <property type="match status" value="1"/>
</dbReference>
<dbReference type="NCBIfam" id="TIGR03560">
    <property type="entry name" value="F420_Rv1855c"/>
    <property type="match status" value="1"/>
</dbReference>
<name>A0A852Y8P2_9MICO</name>
<dbReference type="InterPro" id="IPR011251">
    <property type="entry name" value="Luciferase-like_dom"/>
</dbReference>
<proteinExistence type="predicted"/>
<feature type="domain" description="Luciferase-like" evidence="5">
    <location>
        <begin position="8"/>
        <end position="245"/>
    </location>
</feature>
<protein>
    <submittedName>
        <fullName evidence="6">F420-dependent oxidoreductase-like protein</fullName>
    </submittedName>
</protein>
<dbReference type="GO" id="GO:0046306">
    <property type="term" value="P:alkanesulfonate catabolic process"/>
    <property type="evidence" value="ECO:0007669"/>
    <property type="project" value="TreeGrafter"/>
</dbReference>
<dbReference type="GO" id="GO:0008726">
    <property type="term" value="F:alkanesulfonate monooxygenase activity"/>
    <property type="evidence" value="ECO:0007669"/>
    <property type="project" value="TreeGrafter"/>
</dbReference>
<evidence type="ECO:0000313" key="7">
    <source>
        <dbReference type="Proteomes" id="UP000553888"/>
    </source>
</evidence>
<dbReference type="AlphaFoldDB" id="A0A852Y8P2"/>
<dbReference type="InterPro" id="IPR019952">
    <property type="entry name" value="F420_OxRdatse_Rv1855c_pred"/>
</dbReference>
<organism evidence="6 7">
    <name type="scientific">Schumannella luteola</name>
    <dbReference type="NCBI Taxonomy" id="472059"/>
    <lineage>
        <taxon>Bacteria</taxon>
        <taxon>Bacillati</taxon>
        <taxon>Actinomycetota</taxon>
        <taxon>Actinomycetes</taxon>
        <taxon>Micrococcales</taxon>
        <taxon>Microbacteriaceae</taxon>
        <taxon>Schumannella</taxon>
    </lineage>
</organism>
<dbReference type="PANTHER" id="PTHR42847:SF4">
    <property type="entry name" value="ALKANESULFONATE MONOOXYGENASE-RELATED"/>
    <property type="match status" value="1"/>
</dbReference>
<evidence type="ECO:0000256" key="2">
    <source>
        <dbReference type="ARBA" id="ARBA00022643"/>
    </source>
</evidence>
<evidence type="ECO:0000256" key="1">
    <source>
        <dbReference type="ARBA" id="ARBA00022630"/>
    </source>
</evidence>
<keyword evidence="4" id="KW-0503">Monooxygenase</keyword>
<dbReference type="InterPro" id="IPR036661">
    <property type="entry name" value="Luciferase-like_sf"/>
</dbReference>
<keyword evidence="7" id="KW-1185">Reference proteome</keyword>
<dbReference type="EMBL" id="JACBZY010000001">
    <property type="protein sequence ID" value="NYG97674.1"/>
    <property type="molecule type" value="Genomic_DNA"/>
</dbReference>